<proteinExistence type="predicted"/>
<reference evidence="2" key="1">
    <citation type="journal article" date="2023" name="Front. Plant Sci.">
        <title>Chromosomal-level genome assembly of Melastoma candidum provides insights into trichome evolution.</title>
        <authorList>
            <person name="Zhong Y."/>
            <person name="Wu W."/>
            <person name="Sun C."/>
            <person name="Zou P."/>
            <person name="Liu Y."/>
            <person name="Dai S."/>
            <person name="Zhou R."/>
        </authorList>
    </citation>
    <scope>NUCLEOTIDE SEQUENCE [LARGE SCALE GENOMIC DNA]</scope>
</reference>
<name>A0ACB9P3S2_9MYRT</name>
<organism evidence="1 2">
    <name type="scientific">Melastoma candidum</name>
    <dbReference type="NCBI Taxonomy" id="119954"/>
    <lineage>
        <taxon>Eukaryota</taxon>
        <taxon>Viridiplantae</taxon>
        <taxon>Streptophyta</taxon>
        <taxon>Embryophyta</taxon>
        <taxon>Tracheophyta</taxon>
        <taxon>Spermatophyta</taxon>
        <taxon>Magnoliopsida</taxon>
        <taxon>eudicotyledons</taxon>
        <taxon>Gunneridae</taxon>
        <taxon>Pentapetalae</taxon>
        <taxon>rosids</taxon>
        <taxon>malvids</taxon>
        <taxon>Myrtales</taxon>
        <taxon>Melastomataceae</taxon>
        <taxon>Melastomatoideae</taxon>
        <taxon>Melastomateae</taxon>
        <taxon>Melastoma</taxon>
    </lineage>
</organism>
<accession>A0ACB9P3S2</accession>
<protein>
    <submittedName>
        <fullName evidence="1">Uncharacterized protein</fullName>
    </submittedName>
</protein>
<dbReference type="EMBL" id="CM042886">
    <property type="protein sequence ID" value="KAI4342469.1"/>
    <property type="molecule type" value="Genomic_DNA"/>
</dbReference>
<keyword evidence="2" id="KW-1185">Reference proteome</keyword>
<dbReference type="Proteomes" id="UP001057402">
    <property type="component" value="Chromosome 7"/>
</dbReference>
<comment type="caution">
    <text evidence="1">The sequence shown here is derived from an EMBL/GenBank/DDBJ whole genome shotgun (WGS) entry which is preliminary data.</text>
</comment>
<evidence type="ECO:0000313" key="2">
    <source>
        <dbReference type="Proteomes" id="UP001057402"/>
    </source>
</evidence>
<gene>
    <name evidence="1" type="ORF">MLD38_027096</name>
</gene>
<sequence>MASPAVRSLLGKSKIPLPLLISRTALTGQQQSVADLGTAMVSDPISFSPKEVVSCPPQSFVSIGEDGLLGGGKAWALGSEDGVRLAGHRPAVHDEDEDSEEAVDDDWDESGDDDDDLKDLDDSEDFDDDDDDSEDDEDVPRRKIK</sequence>
<evidence type="ECO:0000313" key="1">
    <source>
        <dbReference type="EMBL" id="KAI4342469.1"/>
    </source>
</evidence>